<name>A0ABP9UNE5_9BACT</name>
<keyword evidence="2" id="KW-0732">Signal</keyword>
<gene>
    <name evidence="3" type="ORF">Hsar01_02326</name>
</gene>
<feature type="compositionally biased region" description="Low complexity" evidence="1">
    <location>
        <begin position="83"/>
        <end position="94"/>
    </location>
</feature>
<organism evidence="3 4">
    <name type="scientific">Haloferula sargassicola</name>
    <dbReference type="NCBI Taxonomy" id="490096"/>
    <lineage>
        <taxon>Bacteria</taxon>
        <taxon>Pseudomonadati</taxon>
        <taxon>Verrucomicrobiota</taxon>
        <taxon>Verrucomicrobiia</taxon>
        <taxon>Verrucomicrobiales</taxon>
        <taxon>Verrucomicrobiaceae</taxon>
        <taxon>Haloferula</taxon>
    </lineage>
</organism>
<dbReference type="Proteomes" id="UP001476282">
    <property type="component" value="Unassembled WGS sequence"/>
</dbReference>
<comment type="caution">
    <text evidence="3">The sequence shown here is derived from an EMBL/GenBank/DDBJ whole genome shotgun (WGS) entry which is preliminary data.</text>
</comment>
<evidence type="ECO:0008006" key="5">
    <source>
        <dbReference type="Google" id="ProtNLM"/>
    </source>
</evidence>
<feature type="signal peptide" evidence="2">
    <location>
        <begin position="1"/>
        <end position="23"/>
    </location>
</feature>
<protein>
    <recommendedName>
        <fullName evidence="5">PEP-CTERM protein-sorting domain-containing protein</fullName>
    </recommendedName>
</protein>
<sequence>MKKNPMKVLSLLGLAAIVTAAPAAGVISFNIDNNGTVGNPDGTYNNLMVAGVVPTIGWINDWNTYPTTDLPDNTGTATTMDYSSSSNSGTWSQGGHPGQDADTTFNREMLNGYLNGTGANSTSITLSQIPYSLYDVYVYVASDNASRSGTVTDGTTTFSFGVLDGMVAGPNALLVETTDTGLSYPEANYAVFRNLSGDNQTFSTSFLTTGEYGGISAFQVVEIVPEPSVVLSGALGFLGLLRRRRA</sequence>
<evidence type="ECO:0000256" key="1">
    <source>
        <dbReference type="SAM" id="MobiDB-lite"/>
    </source>
</evidence>
<dbReference type="EMBL" id="BAABRI010000012">
    <property type="protein sequence ID" value="GAA5483098.1"/>
    <property type="molecule type" value="Genomic_DNA"/>
</dbReference>
<reference evidence="3 4" key="1">
    <citation type="submission" date="2024-02" db="EMBL/GenBank/DDBJ databases">
        <title>Haloferula sargassicola NBRC 104335.</title>
        <authorList>
            <person name="Ichikawa N."/>
            <person name="Katano-Makiyama Y."/>
            <person name="Hidaka K."/>
        </authorList>
    </citation>
    <scope>NUCLEOTIDE SEQUENCE [LARGE SCALE GENOMIC DNA]</scope>
    <source>
        <strain evidence="3 4">NBRC 104335</strain>
    </source>
</reference>
<feature type="chain" id="PRO_5046140063" description="PEP-CTERM protein-sorting domain-containing protein" evidence="2">
    <location>
        <begin position="24"/>
        <end position="246"/>
    </location>
</feature>
<evidence type="ECO:0000313" key="4">
    <source>
        <dbReference type="Proteomes" id="UP001476282"/>
    </source>
</evidence>
<feature type="region of interest" description="Disordered" evidence="1">
    <location>
        <begin position="76"/>
        <end position="99"/>
    </location>
</feature>
<keyword evidence="4" id="KW-1185">Reference proteome</keyword>
<evidence type="ECO:0000313" key="3">
    <source>
        <dbReference type="EMBL" id="GAA5483098.1"/>
    </source>
</evidence>
<dbReference type="RefSeq" id="WP_353567223.1">
    <property type="nucleotide sequence ID" value="NZ_BAABRI010000012.1"/>
</dbReference>
<evidence type="ECO:0000256" key="2">
    <source>
        <dbReference type="SAM" id="SignalP"/>
    </source>
</evidence>
<accession>A0ABP9UNE5</accession>
<proteinExistence type="predicted"/>